<proteinExistence type="predicted"/>
<keyword evidence="4" id="KW-1185">Reference proteome</keyword>
<gene>
    <name evidence="3" type="ORF">AK812_SmicGene17778</name>
</gene>
<keyword evidence="2" id="KW-1133">Transmembrane helix</keyword>
<evidence type="ECO:0000256" key="2">
    <source>
        <dbReference type="SAM" id="Phobius"/>
    </source>
</evidence>
<dbReference type="OMA" id="DYARIIC"/>
<reference evidence="3 4" key="1">
    <citation type="submission" date="2016-02" db="EMBL/GenBank/DDBJ databases">
        <title>Genome analysis of coral dinoflagellate symbionts highlights evolutionary adaptations to a symbiotic lifestyle.</title>
        <authorList>
            <person name="Aranda M."/>
            <person name="Li Y."/>
            <person name="Liew Y.J."/>
            <person name="Baumgarten S."/>
            <person name="Simakov O."/>
            <person name="Wilson M."/>
            <person name="Piel J."/>
            <person name="Ashoor H."/>
            <person name="Bougouffa S."/>
            <person name="Bajic V.B."/>
            <person name="Ryu T."/>
            <person name="Ravasi T."/>
            <person name="Bayer T."/>
            <person name="Micklem G."/>
            <person name="Kim H."/>
            <person name="Bhak J."/>
            <person name="Lajeunesse T.C."/>
            <person name="Voolstra C.R."/>
        </authorList>
    </citation>
    <scope>NUCLEOTIDE SEQUENCE [LARGE SCALE GENOMIC DNA]</scope>
    <source>
        <strain evidence="3 4">CCMP2467</strain>
    </source>
</reference>
<dbReference type="OrthoDB" id="410437at2759"/>
<feature type="transmembrane region" description="Helical" evidence="2">
    <location>
        <begin position="245"/>
        <end position="264"/>
    </location>
</feature>
<feature type="compositionally biased region" description="Acidic residues" evidence="1">
    <location>
        <begin position="123"/>
        <end position="140"/>
    </location>
</feature>
<dbReference type="AlphaFoldDB" id="A0A1Q9DWU2"/>
<name>A0A1Q9DWU2_SYMMI</name>
<evidence type="ECO:0000313" key="3">
    <source>
        <dbReference type="EMBL" id="OLP99636.1"/>
    </source>
</evidence>
<feature type="transmembrane region" description="Helical" evidence="2">
    <location>
        <begin position="357"/>
        <end position="375"/>
    </location>
</feature>
<keyword evidence="2" id="KW-0472">Membrane</keyword>
<feature type="transmembrane region" description="Helical" evidence="2">
    <location>
        <begin position="493"/>
        <end position="510"/>
    </location>
</feature>
<organism evidence="3 4">
    <name type="scientific">Symbiodinium microadriaticum</name>
    <name type="common">Dinoflagellate</name>
    <name type="synonym">Zooxanthella microadriatica</name>
    <dbReference type="NCBI Taxonomy" id="2951"/>
    <lineage>
        <taxon>Eukaryota</taxon>
        <taxon>Sar</taxon>
        <taxon>Alveolata</taxon>
        <taxon>Dinophyceae</taxon>
        <taxon>Suessiales</taxon>
        <taxon>Symbiodiniaceae</taxon>
        <taxon>Symbiodinium</taxon>
    </lineage>
</organism>
<dbReference type="Proteomes" id="UP000186817">
    <property type="component" value="Unassembled WGS sequence"/>
</dbReference>
<accession>A0A1Q9DWU2</accession>
<protein>
    <submittedName>
        <fullName evidence="3">Uncharacterized protein</fullName>
    </submittedName>
</protein>
<feature type="region of interest" description="Disordered" evidence="1">
    <location>
        <begin position="121"/>
        <end position="144"/>
    </location>
</feature>
<feature type="transmembrane region" description="Helical" evidence="2">
    <location>
        <begin position="215"/>
        <end position="233"/>
    </location>
</feature>
<comment type="caution">
    <text evidence="3">The sequence shown here is derived from an EMBL/GenBank/DDBJ whole genome shotgun (WGS) entry which is preliminary data.</text>
</comment>
<feature type="transmembrane region" description="Helical" evidence="2">
    <location>
        <begin position="328"/>
        <end position="350"/>
    </location>
</feature>
<feature type="transmembrane region" description="Helical" evidence="2">
    <location>
        <begin position="285"/>
        <end position="308"/>
    </location>
</feature>
<evidence type="ECO:0000256" key="1">
    <source>
        <dbReference type="SAM" id="MobiDB-lite"/>
    </source>
</evidence>
<evidence type="ECO:0000313" key="4">
    <source>
        <dbReference type="Proteomes" id="UP000186817"/>
    </source>
</evidence>
<keyword evidence="2" id="KW-0812">Transmembrane</keyword>
<sequence>MVKIGDLKCAISTAFGIEWAARGAPEANSMNSLQLTHVTAGVCEALSACRAAAPMDYRSPAPCEAWENVTSTVHNWLYRTSTVRCGCGTWDNDPRTCFSRAFLPLLFASAGVTLLAAPKDFEDTGESSDDESEVDEEGDLLEPPKETPVRERLWHLDYARIICVACTVTEHSGGRHYSDRNLVWVQQWVLPYLYTISGTAFMLSRSGLCLYEFRLLLVFLAGTMANLVADIVSGRDWRNNVGNTVFQMAYILVLMVLSFLLAPLKKALQWRAEYPTAPATHHIRLLTALWAVLAAAPFVYFVGGWSLIDPYHVQGMLKNAKHSGLESIFYQAPLFFARSFGFIFLAWLAAFSGKTAWAGWILMVVSYAAHIFVPFSKGGHPLNLDLFVLGMLTYQWPVKFKTELAWLMRQYWPLIFGVLLILSTPEVTGRCDLHPLNTCWERFRFRAIEFVLISALITDALNTSDTFGLTRWLNVWALYAYCFHVAWARMLPLPYGAVVTYASIPFFYLLNRYANQT</sequence>
<dbReference type="EMBL" id="LSRX01000354">
    <property type="protein sequence ID" value="OLP99636.1"/>
    <property type="molecule type" value="Genomic_DNA"/>
</dbReference>